<dbReference type="SUPFAM" id="SSF48150">
    <property type="entry name" value="DNA-glycosylase"/>
    <property type="match status" value="1"/>
</dbReference>
<dbReference type="Gene3D" id="1.10.340.30">
    <property type="entry name" value="Hypothetical protein, domain 2"/>
    <property type="match status" value="1"/>
</dbReference>
<dbReference type="EMBL" id="GL377585">
    <property type="protein sequence ID" value="EFJ25937.1"/>
    <property type="molecule type" value="Genomic_DNA"/>
</dbReference>
<dbReference type="OMA" id="KTCAWAM"/>
<protein>
    <recommendedName>
        <fullName evidence="5">DNA-3-methyladenine glycosylase I</fullName>
    </recommendedName>
</protein>
<evidence type="ECO:0000256" key="1">
    <source>
        <dbReference type="PIRSR" id="PIRSR605019-1"/>
    </source>
</evidence>
<feature type="binding site" evidence="1">
    <location>
        <position position="217"/>
    </location>
    <ligand>
        <name>Zn(2+)</name>
        <dbReference type="ChEBI" id="CHEBI:29105"/>
    </ligand>
</feature>
<name>D8RNW5_SELML</name>
<dbReference type="InParanoid" id="D8RNW5"/>
<dbReference type="OrthoDB" id="3941538at2759"/>
<dbReference type="GO" id="GO:0008725">
    <property type="term" value="F:DNA-3-methyladenine glycosylase activity"/>
    <property type="evidence" value="ECO:0007669"/>
    <property type="project" value="InterPro"/>
</dbReference>
<dbReference type="Gramene" id="EFJ25937">
    <property type="protein sequence ID" value="EFJ25937"/>
    <property type="gene ID" value="SELMODRAFT_98461"/>
</dbReference>
<dbReference type="STRING" id="88036.D8RNW5"/>
<feature type="compositionally biased region" description="Polar residues" evidence="2">
    <location>
        <begin position="242"/>
        <end position="252"/>
    </location>
</feature>
<dbReference type="AlphaFoldDB" id="D8RNW5"/>
<dbReference type="InterPro" id="IPR005019">
    <property type="entry name" value="Adenine_glyco"/>
</dbReference>
<keyword evidence="1" id="KW-0862">Zinc</keyword>
<dbReference type="FunCoup" id="D8RNW5">
    <property type="interactions" value="280"/>
</dbReference>
<gene>
    <name evidence="3" type="ORF">SELMODRAFT_98461</name>
</gene>
<reference evidence="3 4" key="1">
    <citation type="journal article" date="2011" name="Science">
        <title>The Selaginella genome identifies genetic changes associated with the evolution of vascular plants.</title>
        <authorList>
            <person name="Banks J.A."/>
            <person name="Nishiyama T."/>
            <person name="Hasebe M."/>
            <person name="Bowman J.L."/>
            <person name="Gribskov M."/>
            <person name="dePamphilis C."/>
            <person name="Albert V.A."/>
            <person name="Aono N."/>
            <person name="Aoyama T."/>
            <person name="Ambrose B.A."/>
            <person name="Ashton N.W."/>
            <person name="Axtell M.J."/>
            <person name="Barker E."/>
            <person name="Barker M.S."/>
            <person name="Bennetzen J.L."/>
            <person name="Bonawitz N.D."/>
            <person name="Chapple C."/>
            <person name="Cheng C."/>
            <person name="Correa L.G."/>
            <person name="Dacre M."/>
            <person name="DeBarry J."/>
            <person name="Dreyer I."/>
            <person name="Elias M."/>
            <person name="Engstrom E.M."/>
            <person name="Estelle M."/>
            <person name="Feng L."/>
            <person name="Finet C."/>
            <person name="Floyd S.K."/>
            <person name="Frommer W.B."/>
            <person name="Fujita T."/>
            <person name="Gramzow L."/>
            <person name="Gutensohn M."/>
            <person name="Harholt J."/>
            <person name="Hattori M."/>
            <person name="Heyl A."/>
            <person name="Hirai T."/>
            <person name="Hiwatashi Y."/>
            <person name="Ishikawa M."/>
            <person name="Iwata M."/>
            <person name="Karol K.G."/>
            <person name="Koehler B."/>
            <person name="Kolukisaoglu U."/>
            <person name="Kubo M."/>
            <person name="Kurata T."/>
            <person name="Lalonde S."/>
            <person name="Li K."/>
            <person name="Li Y."/>
            <person name="Litt A."/>
            <person name="Lyons E."/>
            <person name="Manning G."/>
            <person name="Maruyama T."/>
            <person name="Michael T.P."/>
            <person name="Mikami K."/>
            <person name="Miyazaki S."/>
            <person name="Morinaga S."/>
            <person name="Murata T."/>
            <person name="Mueller-Roeber B."/>
            <person name="Nelson D.R."/>
            <person name="Obara M."/>
            <person name="Oguri Y."/>
            <person name="Olmstead R.G."/>
            <person name="Onodera N."/>
            <person name="Petersen B.L."/>
            <person name="Pils B."/>
            <person name="Prigge M."/>
            <person name="Rensing S.A."/>
            <person name="Riano-Pachon D.M."/>
            <person name="Roberts A.W."/>
            <person name="Sato Y."/>
            <person name="Scheller H.V."/>
            <person name="Schulz B."/>
            <person name="Schulz C."/>
            <person name="Shakirov E.V."/>
            <person name="Shibagaki N."/>
            <person name="Shinohara N."/>
            <person name="Shippen D.E."/>
            <person name="Soerensen I."/>
            <person name="Sotooka R."/>
            <person name="Sugimoto N."/>
            <person name="Sugita M."/>
            <person name="Sumikawa N."/>
            <person name="Tanurdzic M."/>
            <person name="Theissen G."/>
            <person name="Ulvskov P."/>
            <person name="Wakazuki S."/>
            <person name="Weng J.K."/>
            <person name="Willats W.W."/>
            <person name="Wipf D."/>
            <person name="Wolf P.G."/>
            <person name="Yang L."/>
            <person name="Zimmer A.D."/>
            <person name="Zhu Q."/>
            <person name="Mitros T."/>
            <person name="Hellsten U."/>
            <person name="Loque D."/>
            <person name="Otillar R."/>
            <person name="Salamov A."/>
            <person name="Schmutz J."/>
            <person name="Shapiro H."/>
            <person name="Lindquist E."/>
            <person name="Lucas S."/>
            <person name="Rokhsar D."/>
            <person name="Grigoriev I.V."/>
        </authorList>
    </citation>
    <scope>NUCLEOTIDE SEQUENCE [LARGE SCALE GENOMIC DNA]</scope>
</reference>
<dbReference type="PANTHER" id="PTHR31116">
    <property type="entry name" value="OS04G0501200 PROTEIN"/>
    <property type="match status" value="1"/>
</dbReference>
<dbReference type="Proteomes" id="UP000001514">
    <property type="component" value="Unassembled WGS sequence"/>
</dbReference>
<dbReference type="eggNOG" id="ENOG502QQTH">
    <property type="taxonomic scope" value="Eukaryota"/>
</dbReference>
<feature type="binding site" evidence="1">
    <location>
        <position position="55"/>
    </location>
    <ligand>
        <name>Zn(2+)</name>
        <dbReference type="ChEBI" id="CHEBI:29105"/>
    </ligand>
</feature>
<dbReference type="GO" id="GO:0006284">
    <property type="term" value="P:base-excision repair"/>
    <property type="evidence" value="ECO:0007669"/>
    <property type="project" value="InterPro"/>
</dbReference>
<evidence type="ECO:0008006" key="5">
    <source>
        <dbReference type="Google" id="ProtNLM"/>
    </source>
</evidence>
<feature type="region of interest" description="Disordered" evidence="2">
    <location>
        <begin position="1"/>
        <end position="24"/>
    </location>
</feature>
<organism evidence="4">
    <name type="scientific">Selaginella moellendorffii</name>
    <name type="common">Spikemoss</name>
    <dbReference type="NCBI Taxonomy" id="88036"/>
    <lineage>
        <taxon>Eukaryota</taxon>
        <taxon>Viridiplantae</taxon>
        <taxon>Streptophyta</taxon>
        <taxon>Embryophyta</taxon>
        <taxon>Tracheophyta</taxon>
        <taxon>Lycopodiopsida</taxon>
        <taxon>Selaginellales</taxon>
        <taxon>Selaginellaceae</taxon>
        <taxon>Selaginella</taxon>
    </lineage>
</organism>
<dbReference type="KEGG" id="smo:SELMODRAFT_98461"/>
<dbReference type="InterPro" id="IPR011257">
    <property type="entry name" value="DNA_glycosylase"/>
</dbReference>
<evidence type="ECO:0000256" key="2">
    <source>
        <dbReference type="SAM" id="MobiDB-lite"/>
    </source>
</evidence>
<feature type="binding site" evidence="1">
    <location>
        <position position="213"/>
    </location>
    <ligand>
        <name>Zn(2+)</name>
        <dbReference type="ChEBI" id="CHEBI:29105"/>
    </ligand>
</feature>
<feature type="binding site" evidence="1">
    <location>
        <position position="40"/>
    </location>
    <ligand>
        <name>Zn(2+)</name>
        <dbReference type="ChEBI" id="CHEBI:29105"/>
    </ligand>
</feature>
<proteinExistence type="predicted"/>
<accession>D8RNW5</accession>
<keyword evidence="1" id="KW-0479">Metal-binding</keyword>
<keyword evidence="4" id="KW-1185">Reference proteome</keyword>
<evidence type="ECO:0000313" key="3">
    <source>
        <dbReference type="EMBL" id="EFJ25937.1"/>
    </source>
</evidence>
<dbReference type="HOGENOM" id="CLU_083758_1_0_1"/>
<dbReference type="Pfam" id="PF03352">
    <property type="entry name" value="Adenine_glyco"/>
    <property type="match status" value="1"/>
</dbReference>
<evidence type="ECO:0000313" key="4">
    <source>
        <dbReference type="Proteomes" id="UP000001514"/>
    </source>
</evidence>
<dbReference type="PANTHER" id="PTHR31116:SF29">
    <property type="entry name" value="DNA GLYCOSYLASE SUPERFAMILY PROTEIN"/>
    <property type="match status" value="1"/>
</dbReference>
<sequence>MRSPSSIHPGWKKQSSPKAGRVAPEGLVDLASAAPDKKRCSWITTQSDPAYVEYHDSEWGVPVHDDKKLFELLVFAGAQAELSWSALLSKREHYRAAFAGFDAEVVSKFDEAKISSLSADPEILQHEGKIRQIVDNAKCIVEVVQEFGSLDKFVWNFLSHKPIVNRYRTPQQVPIKSAKSDLMSRDLMKRGFRFVGPTIMYSFMQAAGMTNDHVLHCFRHQECIAISSPPSPSPSQEHKLPNESSAEKSPQS</sequence>
<dbReference type="GO" id="GO:0046872">
    <property type="term" value="F:metal ion binding"/>
    <property type="evidence" value="ECO:0007669"/>
    <property type="project" value="UniProtKB-KW"/>
</dbReference>
<feature type="region of interest" description="Disordered" evidence="2">
    <location>
        <begin position="227"/>
        <end position="252"/>
    </location>
</feature>